<evidence type="ECO:0000313" key="2">
    <source>
        <dbReference type="Proteomes" id="UP001218188"/>
    </source>
</evidence>
<keyword evidence="2" id="KW-1185">Reference proteome</keyword>
<sequence>MANSLPPAAVASVHTDSHPTPPVYAGWYSGSDVPSPWSTDWPNWRGLTLFHESIDGTLKVDKLFKEVYHVLGAIEPVAYMAGTGSDLYFFFFASGRYYFYDCGDLYFLAETLPPDAPMPSAQVEKRSGASLNFLTQWEVNYGPGGLTFTEGDGGLFFKR</sequence>
<accession>A0AAD6SA77</accession>
<dbReference type="Proteomes" id="UP001218188">
    <property type="component" value="Unassembled WGS sequence"/>
</dbReference>
<evidence type="ECO:0000313" key="1">
    <source>
        <dbReference type="EMBL" id="KAJ7023760.1"/>
    </source>
</evidence>
<reference evidence="1" key="1">
    <citation type="submission" date="2023-03" db="EMBL/GenBank/DDBJ databases">
        <title>Massive genome expansion in bonnet fungi (Mycena s.s.) driven by repeated elements and novel gene families across ecological guilds.</title>
        <authorList>
            <consortium name="Lawrence Berkeley National Laboratory"/>
            <person name="Harder C.B."/>
            <person name="Miyauchi S."/>
            <person name="Viragh M."/>
            <person name="Kuo A."/>
            <person name="Thoen E."/>
            <person name="Andreopoulos B."/>
            <person name="Lu D."/>
            <person name="Skrede I."/>
            <person name="Drula E."/>
            <person name="Henrissat B."/>
            <person name="Morin E."/>
            <person name="Kohler A."/>
            <person name="Barry K."/>
            <person name="LaButti K."/>
            <person name="Morin E."/>
            <person name="Salamov A."/>
            <person name="Lipzen A."/>
            <person name="Mereny Z."/>
            <person name="Hegedus B."/>
            <person name="Baldrian P."/>
            <person name="Stursova M."/>
            <person name="Weitz H."/>
            <person name="Taylor A."/>
            <person name="Grigoriev I.V."/>
            <person name="Nagy L.G."/>
            <person name="Martin F."/>
            <person name="Kauserud H."/>
        </authorList>
    </citation>
    <scope>NUCLEOTIDE SEQUENCE</scope>
    <source>
        <strain evidence="1">CBHHK200</strain>
    </source>
</reference>
<dbReference type="EMBL" id="JARJCM010000183">
    <property type="protein sequence ID" value="KAJ7023760.1"/>
    <property type="molecule type" value="Genomic_DNA"/>
</dbReference>
<dbReference type="AlphaFoldDB" id="A0AAD6SA77"/>
<name>A0AAD6SA77_9AGAR</name>
<organism evidence="1 2">
    <name type="scientific">Mycena alexandri</name>
    <dbReference type="NCBI Taxonomy" id="1745969"/>
    <lineage>
        <taxon>Eukaryota</taxon>
        <taxon>Fungi</taxon>
        <taxon>Dikarya</taxon>
        <taxon>Basidiomycota</taxon>
        <taxon>Agaricomycotina</taxon>
        <taxon>Agaricomycetes</taxon>
        <taxon>Agaricomycetidae</taxon>
        <taxon>Agaricales</taxon>
        <taxon>Marasmiineae</taxon>
        <taxon>Mycenaceae</taxon>
        <taxon>Mycena</taxon>
    </lineage>
</organism>
<proteinExistence type="predicted"/>
<protein>
    <submittedName>
        <fullName evidence="1">Uncharacterized protein</fullName>
    </submittedName>
</protein>
<gene>
    <name evidence="1" type="ORF">C8F04DRAFT_1193178</name>
</gene>
<comment type="caution">
    <text evidence="1">The sequence shown here is derived from an EMBL/GenBank/DDBJ whole genome shotgun (WGS) entry which is preliminary data.</text>
</comment>